<dbReference type="AlphaFoldDB" id="A0A371I7N1"/>
<dbReference type="EMBL" id="QJKJ01000724">
    <property type="protein sequence ID" value="RDY11053.1"/>
    <property type="molecule type" value="Genomic_DNA"/>
</dbReference>
<reference evidence="1" key="1">
    <citation type="submission" date="2018-05" db="EMBL/GenBank/DDBJ databases">
        <title>Draft genome of Mucuna pruriens seed.</title>
        <authorList>
            <person name="Nnadi N.E."/>
            <person name="Vos R."/>
            <person name="Hasami M.H."/>
            <person name="Devisetty U.K."/>
            <person name="Aguiy J.C."/>
        </authorList>
    </citation>
    <scope>NUCLEOTIDE SEQUENCE [LARGE SCALE GENOMIC DNA]</scope>
    <source>
        <strain evidence="1">JCA_2017</strain>
    </source>
</reference>
<gene>
    <name evidence="1" type="ORF">CR513_04338</name>
</gene>
<dbReference type="OrthoDB" id="1731207at2759"/>
<dbReference type="Proteomes" id="UP000257109">
    <property type="component" value="Unassembled WGS sequence"/>
</dbReference>
<comment type="caution">
    <text evidence="1">The sequence shown here is derived from an EMBL/GenBank/DDBJ whole genome shotgun (WGS) entry which is preliminary data.</text>
</comment>
<evidence type="ECO:0000313" key="2">
    <source>
        <dbReference type="Proteomes" id="UP000257109"/>
    </source>
</evidence>
<accession>A0A371I7N1</accession>
<proteinExistence type="predicted"/>
<name>A0A371I7N1_MUCPR</name>
<protein>
    <submittedName>
        <fullName evidence="1">Uncharacterized protein</fullName>
    </submittedName>
</protein>
<keyword evidence="2" id="KW-1185">Reference proteome</keyword>
<evidence type="ECO:0000313" key="1">
    <source>
        <dbReference type="EMBL" id="RDY11053.1"/>
    </source>
</evidence>
<dbReference type="PANTHER" id="PTHR35046">
    <property type="entry name" value="ZINC KNUCKLE (CCHC-TYPE) FAMILY PROTEIN"/>
    <property type="match status" value="1"/>
</dbReference>
<organism evidence="1 2">
    <name type="scientific">Mucuna pruriens</name>
    <name type="common">Velvet bean</name>
    <name type="synonym">Dolichos pruriens</name>
    <dbReference type="NCBI Taxonomy" id="157652"/>
    <lineage>
        <taxon>Eukaryota</taxon>
        <taxon>Viridiplantae</taxon>
        <taxon>Streptophyta</taxon>
        <taxon>Embryophyta</taxon>
        <taxon>Tracheophyta</taxon>
        <taxon>Spermatophyta</taxon>
        <taxon>Magnoliopsida</taxon>
        <taxon>eudicotyledons</taxon>
        <taxon>Gunneridae</taxon>
        <taxon>Pentapetalae</taxon>
        <taxon>rosids</taxon>
        <taxon>fabids</taxon>
        <taxon>Fabales</taxon>
        <taxon>Fabaceae</taxon>
        <taxon>Papilionoideae</taxon>
        <taxon>50 kb inversion clade</taxon>
        <taxon>NPAAA clade</taxon>
        <taxon>indigoferoid/millettioid clade</taxon>
        <taxon>Phaseoleae</taxon>
        <taxon>Mucuna</taxon>
    </lineage>
</organism>
<feature type="non-terminal residue" evidence="1">
    <location>
        <position position="1"/>
    </location>
</feature>
<dbReference type="PANTHER" id="PTHR35046:SF9">
    <property type="entry name" value="RNA-DIRECTED DNA POLYMERASE"/>
    <property type="match status" value="1"/>
</dbReference>
<sequence>MEVTLIRAQIVESQKSTTARFLHGLNRDIQDIVELHNYTSISTLVHEASKDKEKREKKLLKKDRSLKKGSATFKGHREVVCKVNAPNSNTHKSSNIKCFKCLGKRHIAS</sequence>